<gene>
    <name evidence="1" type="ORF">E3A20_13780</name>
</gene>
<keyword evidence="2" id="KW-1185">Reference proteome</keyword>
<evidence type="ECO:0000313" key="2">
    <source>
        <dbReference type="Proteomes" id="UP000321083"/>
    </source>
</evidence>
<sequence length="183" mass="20499">MAQVVGIATPATSARGGRQARLNLCWLRRMKVLADTNVILRSTQPANPGHALALSAMARLSESGHELCLVPQSIYEYWVVATRPLAVNGFGMPISDVDRRIQELLLHFTLLRDERGVYSRWYDLVVSRHVQGKQAHDARLVAAMERHNVKHLLTFNRADFARFPAIVVLSPDELQSGMTIPHL</sequence>
<proteinExistence type="predicted"/>
<comment type="caution">
    <text evidence="1">The sequence shown here is derived from an EMBL/GenBank/DDBJ whole genome shotgun (WGS) entry which is preliminary data.</text>
</comment>
<accession>A0A5C6M671</accession>
<reference evidence="1 2" key="1">
    <citation type="submission" date="2019-08" db="EMBL/GenBank/DDBJ databases">
        <title>100 year-old enigma solved: identification of Planctomyces bekefii, the type genus and species of the phylum Planctomycetes.</title>
        <authorList>
            <person name="Svetlana D.N."/>
            <person name="Overmann J."/>
        </authorList>
    </citation>
    <scope>NUCLEOTIDE SEQUENCE [LARGE SCALE GENOMIC DNA]</scope>
    <source>
        <strain evidence="1">Phe10_nw2017</strain>
    </source>
</reference>
<name>A0A5C6M671_9PLAN</name>
<dbReference type="Proteomes" id="UP000321083">
    <property type="component" value="Unassembled WGS sequence"/>
</dbReference>
<evidence type="ECO:0000313" key="1">
    <source>
        <dbReference type="EMBL" id="TWW09492.1"/>
    </source>
</evidence>
<dbReference type="InterPro" id="IPR029060">
    <property type="entry name" value="PIN-like_dom_sf"/>
</dbReference>
<organism evidence="1 2">
    <name type="scientific">Planctomyces bekefii</name>
    <dbReference type="NCBI Taxonomy" id="1653850"/>
    <lineage>
        <taxon>Bacteria</taxon>
        <taxon>Pseudomonadati</taxon>
        <taxon>Planctomycetota</taxon>
        <taxon>Planctomycetia</taxon>
        <taxon>Planctomycetales</taxon>
        <taxon>Planctomycetaceae</taxon>
        <taxon>Planctomyces</taxon>
    </lineage>
</organism>
<dbReference type="SUPFAM" id="SSF88723">
    <property type="entry name" value="PIN domain-like"/>
    <property type="match status" value="1"/>
</dbReference>
<dbReference type="CDD" id="cd09854">
    <property type="entry name" value="PIN_VapC-like"/>
    <property type="match status" value="1"/>
</dbReference>
<dbReference type="EMBL" id="SRHE01000261">
    <property type="protein sequence ID" value="TWW09492.1"/>
    <property type="molecule type" value="Genomic_DNA"/>
</dbReference>
<dbReference type="Gene3D" id="3.40.50.1010">
    <property type="entry name" value="5'-nuclease"/>
    <property type="match status" value="1"/>
</dbReference>
<reference evidence="1 2" key="2">
    <citation type="submission" date="2019-08" db="EMBL/GenBank/DDBJ databases">
        <authorList>
            <person name="Henke P."/>
        </authorList>
    </citation>
    <scope>NUCLEOTIDE SEQUENCE [LARGE SCALE GENOMIC DNA]</scope>
    <source>
        <strain evidence="1">Phe10_nw2017</strain>
    </source>
</reference>
<evidence type="ECO:0008006" key="3">
    <source>
        <dbReference type="Google" id="ProtNLM"/>
    </source>
</evidence>
<protein>
    <recommendedName>
        <fullName evidence="3">PIN domain-containing protein</fullName>
    </recommendedName>
</protein>
<dbReference type="AlphaFoldDB" id="A0A5C6M671"/>